<evidence type="ECO:0000256" key="3">
    <source>
        <dbReference type="ARBA" id="ARBA00022475"/>
    </source>
</evidence>
<protein>
    <submittedName>
        <fullName evidence="15">Fatty acid desaturase</fullName>
        <ecNumber evidence="15">1.14.19.-</ecNumber>
    </submittedName>
</protein>
<keyword evidence="5 13" id="KW-0812">Transmembrane</keyword>
<keyword evidence="11 13" id="KW-0472">Membrane</keyword>
<feature type="transmembrane region" description="Helical" evidence="13">
    <location>
        <begin position="56"/>
        <end position="77"/>
    </location>
</feature>
<evidence type="ECO:0000313" key="15">
    <source>
        <dbReference type="EMBL" id="MCI4675869.1"/>
    </source>
</evidence>
<dbReference type="PANTHER" id="PTHR38674">
    <property type="entry name" value="ALKANE 1-MONOOXYGENASE 1"/>
    <property type="match status" value="1"/>
</dbReference>
<dbReference type="InterPro" id="IPR005804">
    <property type="entry name" value="FA_desaturase_dom"/>
</dbReference>
<keyword evidence="6" id="KW-0479">Metal-binding</keyword>
<sequence>MDALRYYLVSLVVGVTAAGLWLGGGWVWAGIATFPILMLLDIVLPADHKVRTIGAAWLAEIPLYLHLPLLVAVWTLFALRLGAWTGHTAVALPGGTVSAAGVVGMVLSVGWIGAVPNLPVAHELMHRRSLFPRAMAKVYSTVYLDPNRDVGHKLTHHLDLCTEADSDTPRRGQTIYAFMWQASYGAWRDGVVTSLNSLRKRNMSVFHPKNAVYVEIGLLAALFAAMYAAAGLVGLAVAAAAMVFSKLLAEGFNYLQHYGMVRVPGSPVQLHHAWNHLGSIIRPLGVEITTHIEHHFDSRYKYHELKPRPEGAQMPSAFLCFVYALVPPLWEAKIAKPRLRHWDEHFASPAEKELAMAANREAGWPQWVDTPTTRPAVSATRASRDSGPRVSGS</sequence>
<comment type="caution">
    <text evidence="15">The sequence shown here is derived from an EMBL/GenBank/DDBJ whole genome shotgun (WGS) entry which is preliminary data.</text>
</comment>
<keyword evidence="16" id="KW-1185">Reference proteome</keyword>
<evidence type="ECO:0000256" key="12">
    <source>
        <dbReference type="SAM" id="MobiDB-lite"/>
    </source>
</evidence>
<gene>
    <name evidence="15" type="ORF">K9U37_13675</name>
</gene>
<evidence type="ECO:0000313" key="16">
    <source>
        <dbReference type="Proteomes" id="UP001139068"/>
    </source>
</evidence>
<evidence type="ECO:0000256" key="2">
    <source>
        <dbReference type="ARBA" id="ARBA00010823"/>
    </source>
</evidence>
<evidence type="ECO:0000256" key="7">
    <source>
        <dbReference type="ARBA" id="ARBA00022989"/>
    </source>
</evidence>
<keyword evidence="10" id="KW-0503">Monooxygenase</keyword>
<feature type="transmembrane region" description="Helical" evidence="13">
    <location>
        <begin position="97"/>
        <end position="118"/>
    </location>
</feature>
<evidence type="ECO:0000256" key="4">
    <source>
        <dbReference type="ARBA" id="ARBA00022519"/>
    </source>
</evidence>
<evidence type="ECO:0000256" key="10">
    <source>
        <dbReference type="ARBA" id="ARBA00023033"/>
    </source>
</evidence>
<keyword evidence="3" id="KW-1003">Cell membrane</keyword>
<evidence type="ECO:0000256" key="8">
    <source>
        <dbReference type="ARBA" id="ARBA00023002"/>
    </source>
</evidence>
<evidence type="ECO:0000256" key="11">
    <source>
        <dbReference type="ARBA" id="ARBA00023136"/>
    </source>
</evidence>
<keyword evidence="8 15" id="KW-0560">Oxidoreductase</keyword>
<dbReference type="RefSeq" id="WP_243072129.1">
    <property type="nucleotide sequence ID" value="NZ_JAIVFL010000001.1"/>
</dbReference>
<dbReference type="GO" id="GO:0016491">
    <property type="term" value="F:oxidoreductase activity"/>
    <property type="evidence" value="ECO:0007669"/>
    <property type="project" value="UniProtKB-KW"/>
</dbReference>
<evidence type="ECO:0000256" key="13">
    <source>
        <dbReference type="SAM" id="Phobius"/>
    </source>
</evidence>
<evidence type="ECO:0000256" key="6">
    <source>
        <dbReference type="ARBA" id="ARBA00022723"/>
    </source>
</evidence>
<dbReference type="InterPro" id="IPR033885">
    <property type="entry name" value="AlkB/XylM"/>
</dbReference>
<comment type="similarity">
    <text evidence="2">Belongs to the fatty acid desaturase type 1 family. AlkB subfamily.</text>
</comment>
<dbReference type="Pfam" id="PF00487">
    <property type="entry name" value="FA_desaturase"/>
    <property type="match status" value="1"/>
</dbReference>
<name>A0ABS9YXB3_9MYCO</name>
<evidence type="ECO:0000256" key="9">
    <source>
        <dbReference type="ARBA" id="ARBA00023004"/>
    </source>
</evidence>
<comment type="subcellular location">
    <subcellularLocation>
        <location evidence="1">Cell inner membrane</location>
        <topology evidence="1">Multi-pass membrane protein</topology>
    </subcellularLocation>
</comment>
<dbReference type="EC" id="1.14.19.-" evidence="15"/>
<keyword evidence="7 13" id="KW-1133">Transmembrane helix</keyword>
<organism evidence="15 16">
    <name type="scientific">Candidatus Mycolicibacterium alkanivorans</name>
    <dbReference type="NCBI Taxonomy" id="2954114"/>
    <lineage>
        <taxon>Bacteria</taxon>
        <taxon>Bacillati</taxon>
        <taxon>Actinomycetota</taxon>
        <taxon>Actinomycetes</taxon>
        <taxon>Mycobacteriales</taxon>
        <taxon>Mycobacteriaceae</taxon>
        <taxon>Mycolicibacterium</taxon>
    </lineage>
</organism>
<feature type="domain" description="Fatty acid desaturase" evidence="14">
    <location>
        <begin position="100"/>
        <end position="306"/>
    </location>
</feature>
<proteinExistence type="inferred from homology"/>
<feature type="transmembrane region" description="Helical" evidence="13">
    <location>
        <begin position="211"/>
        <end position="244"/>
    </location>
</feature>
<accession>A0ABS9YXB3</accession>
<reference evidence="15" key="1">
    <citation type="journal article" date="2022" name="ISME J.">
        <title>Identification of active gaseous-alkane degraders at natural gas seeps.</title>
        <authorList>
            <person name="Farhan Ul Haque M."/>
            <person name="Hernandez M."/>
            <person name="Crombie A.T."/>
            <person name="Murrell J.C."/>
        </authorList>
    </citation>
    <scope>NUCLEOTIDE SEQUENCE</scope>
    <source>
        <strain evidence="15">ANDR5</strain>
    </source>
</reference>
<evidence type="ECO:0000256" key="1">
    <source>
        <dbReference type="ARBA" id="ARBA00004429"/>
    </source>
</evidence>
<dbReference type="EMBL" id="JAIVFL010000001">
    <property type="protein sequence ID" value="MCI4675869.1"/>
    <property type="molecule type" value="Genomic_DNA"/>
</dbReference>
<dbReference type="Proteomes" id="UP001139068">
    <property type="component" value="Unassembled WGS sequence"/>
</dbReference>
<feature type="region of interest" description="Disordered" evidence="12">
    <location>
        <begin position="366"/>
        <end position="393"/>
    </location>
</feature>
<keyword evidence="9" id="KW-0408">Iron</keyword>
<evidence type="ECO:0000256" key="5">
    <source>
        <dbReference type="ARBA" id="ARBA00022692"/>
    </source>
</evidence>
<keyword evidence="4" id="KW-0997">Cell inner membrane</keyword>
<evidence type="ECO:0000259" key="14">
    <source>
        <dbReference type="Pfam" id="PF00487"/>
    </source>
</evidence>
<dbReference type="PANTHER" id="PTHR38674:SF1">
    <property type="entry name" value="ALKANE 1-MONOOXYGENASE 1"/>
    <property type="match status" value="1"/>
</dbReference>